<feature type="region of interest" description="Disordered" evidence="7">
    <location>
        <begin position="423"/>
        <end position="447"/>
    </location>
</feature>
<evidence type="ECO:0000313" key="10">
    <source>
        <dbReference type="Proteomes" id="UP001652623"/>
    </source>
</evidence>
<feature type="domain" description="Sec16 central conserved" evidence="9">
    <location>
        <begin position="527"/>
        <end position="650"/>
    </location>
</feature>
<protein>
    <recommendedName>
        <fullName evidence="6">Protein transport protein sec16</fullName>
    </recommendedName>
</protein>
<evidence type="ECO:0000259" key="8">
    <source>
        <dbReference type="Pfam" id="PF12931"/>
    </source>
</evidence>
<dbReference type="Gene3D" id="1.25.40.1030">
    <property type="match status" value="1"/>
</dbReference>
<feature type="compositionally biased region" description="Polar residues" evidence="7">
    <location>
        <begin position="1337"/>
        <end position="1346"/>
    </location>
</feature>
<dbReference type="Proteomes" id="UP001652623">
    <property type="component" value="Chromosome 7"/>
</dbReference>
<keyword evidence="10" id="KW-1185">Reference proteome</keyword>
<dbReference type="Pfam" id="PF12932">
    <property type="entry name" value="Sec16"/>
    <property type="match status" value="1"/>
</dbReference>
<keyword evidence="6" id="KW-0653">Protein transport</keyword>
<feature type="region of interest" description="Disordered" evidence="7">
    <location>
        <begin position="1321"/>
        <end position="1346"/>
    </location>
</feature>
<keyword evidence="6" id="KW-0333">Golgi apparatus</keyword>
<evidence type="ECO:0000256" key="1">
    <source>
        <dbReference type="ARBA" id="ARBA00004240"/>
    </source>
</evidence>
<gene>
    <name evidence="11 12" type="primary">LOC107424170</name>
</gene>
<proteinExistence type="inferred from homology"/>
<feature type="region of interest" description="Disordered" evidence="7">
    <location>
        <begin position="1185"/>
        <end position="1212"/>
    </location>
</feature>
<keyword evidence="6" id="KW-0472">Membrane</keyword>
<dbReference type="RefSeq" id="XP_048335520.2">
    <property type="nucleotide sequence ID" value="XM_048479563.2"/>
</dbReference>
<feature type="compositionally biased region" description="Polar residues" evidence="7">
    <location>
        <begin position="498"/>
        <end position="513"/>
    </location>
</feature>
<feature type="region of interest" description="Disordered" evidence="7">
    <location>
        <begin position="1275"/>
        <end position="1305"/>
    </location>
</feature>
<comment type="subcellular location">
    <subcellularLocation>
        <location evidence="1">Endoplasmic reticulum</location>
    </subcellularLocation>
    <subcellularLocation>
        <location evidence="6">Golgi apparatus membrane</location>
    </subcellularLocation>
</comment>
<reference evidence="11 12" key="1">
    <citation type="submission" date="2025-05" db="UniProtKB">
        <authorList>
            <consortium name="RefSeq"/>
        </authorList>
    </citation>
    <scope>IDENTIFICATION</scope>
    <source>
        <tissue evidence="11 12">Seedling</tissue>
    </source>
</reference>
<evidence type="ECO:0000256" key="4">
    <source>
        <dbReference type="ARBA" id="ARBA00022824"/>
    </source>
</evidence>
<evidence type="ECO:0000256" key="6">
    <source>
        <dbReference type="RuleBase" id="RU364101"/>
    </source>
</evidence>
<accession>A0ABM3IU85</accession>
<evidence type="ECO:0000256" key="3">
    <source>
        <dbReference type="ARBA" id="ARBA00022448"/>
    </source>
</evidence>
<evidence type="ECO:0000259" key="9">
    <source>
        <dbReference type="Pfam" id="PF12932"/>
    </source>
</evidence>
<dbReference type="CDD" id="cd09233">
    <property type="entry name" value="ACE1-Sec16-like"/>
    <property type="match status" value="1"/>
</dbReference>
<feature type="compositionally biased region" description="Low complexity" evidence="7">
    <location>
        <begin position="1078"/>
        <end position="1098"/>
    </location>
</feature>
<feature type="region of interest" description="Disordered" evidence="7">
    <location>
        <begin position="1371"/>
        <end position="1393"/>
    </location>
</feature>
<dbReference type="RefSeq" id="XP_048335519.2">
    <property type="nucleotide sequence ID" value="XM_048479562.2"/>
</dbReference>
<sequence length="1393" mass="151799">MASPPYEVDDQTDEDFFDKLVNDDEIDLIGSVPHSSVETNQFDEAAAFSNLSISELDSELDAHVGSVGSESIGFGNNGDSGVKDGVVSAPLDAKVDSVVAKENDSLIPSDANQTDNVGIGSGGALSKNVETEAKEVQWDKLDLDSKLHGGSKYGSYSDLFNELGDNSEDPFANVGKIDKLEAPSTVTSGFIENQAADLGSSSFEQHGEGQFYGTAQEQNAEGVQDLNSSQYWENLYPGWKYDPNTGQWYQLEGYDGNANVNGGVNARVNAQESLYMNSQLVDNANVTDQRTDAYYLHQTAQSVAGSVMDTGATSSVSNWSQIPQGNSEYPAYMVFDPQYPGWYYDTIAQEWKQLDSYSGVHQSTSVDNNQQHYNLNGENYGLQGQFSRESVANWGASVSSYNQQNVNMWQPQQVAERHELGNQHVSTDPGSNSMKQQRVFDPSGSVVLSDQASQSTEVAGFPSFNPVGNFAEHYNQTRKEQKQNIHFSPAQFDSQKSVYSSQQPLQSGTSFSYVPSEGRSSVGRPSHALVTFGFGGKLIVMKDDNYSHANSTYGSQDSVKGVINVLNVMEVVMDKTNASSFGTGGCDYFHVLCQQPFPGPLVGGNAGIKELNKWIDDRIANCETPYMDFRRGDLLRLLFSLLKISFQCYGKLRSPFGTEEPLKESDSPESAVAELFASAKRNQEYGAVRRCLQNMPSEAQIQATALEVQKLLVSGRKKEAFEYAKEGQLWGPALVLASQLGDKFYGDTVKQMALKQFIPGSPLRTLCLLMAGQPADVFCNATTYSSLPGSFNISRQPAEGEASHMLQEWEENLAIITANRTKDDELVIIHLGDSLWKEMGEITAAHICYLVAEANFEPYSDSARMCLVGADHWKFPRTYASPEAIQRTELYEYSKVLGNSQFLLLPFLPYKLIYAHMLAEVGKVADALKYCQAILKSLKTGRSHEVETCKQLVLSLEERLRTHQQGGYSTNLAPTKLVGKLLTFFDSTAHRVVGSLPPPVPMTSPGSAQHNEHAHPPGGPKVTYGQSTMAMSSLMPSASMEPISEWTGAESNHLSVPNRSISEPDFGRNPVKADSSKKANSSNTSAKPSVSSGSSRFGRFGSQLFQKTVGLVIRSRPGRQAKLGEANKFYYDEKLKRWVEEGAEPPPEEAALPPPPKTAAFQSGNQDYSIQDALKTERFDTIAGPEFKGSTPSEQSSGIPPIPPSSNQFTARGRMGVRSRYVDTFNKGGGMPTNLFQSPSIPAAKPRGGSTPKFFIPSPAASGTETLQTVEENMTEAAATDNSRPKPFQQDSFSSPPPSTSSTMHRFPSMDNIVQKGGDMAKGNSHLPAHSRRAASWSGSLNDASNNSMKNEIRPLGEALGMPPSLYMPSNSPAMQIPRTGSGSADDLHEVQL</sequence>
<evidence type="ECO:0000256" key="7">
    <source>
        <dbReference type="SAM" id="MobiDB-lite"/>
    </source>
</evidence>
<keyword evidence="4 6" id="KW-0256">Endoplasmic reticulum</keyword>
<feature type="domain" description="Sec16 Sec23-binding" evidence="8">
    <location>
        <begin position="708"/>
        <end position="970"/>
    </location>
</feature>
<organism evidence="10 11">
    <name type="scientific">Ziziphus jujuba</name>
    <name type="common">Chinese jujube</name>
    <name type="synonym">Ziziphus sativa</name>
    <dbReference type="NCBI Taxonomy" id="326968"/>
    <lineage>
        <taxon>Eukaryota</taxon>
        <taxon>Viridiplantae</taxon>
        <taxon>Streptophyta</taxon>
        <taxon>Embryophyta</taxon>
        <taxon>Tracheophyta</taxon>
        <taxon>Spermatophyta</taxon>
        <taxon>Magnoliopsida</taxon>
        <taxon>eudicotyledons</taxon>
        <taxon>Gunneridae</taxon>
        <taxon>Pentapetalae</taxon>
        <taxon>rosids</taxon>
        <taxon>fabids</taxon>
        <taxon>Rosales</taxon>
        <taxon>Rhamnaceae</taxon>
        <taxon>Paliureae</taxon>
        <taxon>Ziziphus</taxon>
    </lineage>
</organism>
<keyword evidence="3 6" id="KW-0813">Transport</keyword>
<feature type="compositionally biased region" description="Polar residues" evidence="7">
    <location>
        <begin position="1371"/>
        <end position="1383"/>
    </location>
</feature>
<feature type="region of interest" description="Disordered" evidence="7">
    <location>
        <begin position="498"/>
        <end position="522"/>
    </location>
</feature>
<dbReference type="InterPro" id="IPR024340">
    <property type="entry name" value="Sec16_CCD"/>
</dbReference>
<dbReference type="Pfam" id="PF12931">
    <property type="entry name" value="TPR_Sec16"/>
    <property type="match status" value="1"/>
</dbReference>
<dbReference type="PANTHER" id="PTHR13402:SF6">
    <property type="entry name" value="SECRETORY 16, ISOFORM I"/>
    <property type="match status" value="1"/>
</dbReference>
<evidence type="ECO:0000313" key="11">
    <source>
        <dbReference type="RefSeq" id="XP_048335519.2"/>
    </source>
</evidence>
<evidence type="ECO:0000313" key="12">
    <source>
        <dbReference type="RefSeq" id="XP_048335520.2"/>
    </source>
</evidence>
<comment type="similarity">
    <text evidence="2 6">Belongs to the SEC16 family.</text>
</comment>
<feature type="region of interest" description="Disordered" evidence="7">
    <location>
        <begin position="1048"/>
        <end position="1098"/>
    </location>
</feature>
<dbReference type="GeneID" id="107424170"/>
<keyword evidence="5 6" id="KW-0931">ER-Golgi transport</keyword>
<name>A0ABM3IU85_ZIZJJ</name>
<evidence type="ECO:0000256" key="2">
    <source>
        <dbReference type="ARBA" id="ARBA00005927"/>
    </source>
</evidence>
<dbReference type="InterPro" id="IPR024298">
    <property type="entry name" value="Sec16_Sec23-bd"/>
</dbReference>
<dbReference type="PANTHER" id="PTHR13402">
    <property type="entry name" value="RGPR-RELATED"/>
    <property type="match status" value="1"/>
</dbReference>
<feature type="region of interest" description="Disordered" evidence="7">
    <location>
        <begin position="996"/>
        <end position="1026"/>
    </location>
</feature>
<feature type="compositionally biased region" description="Polar residues" evidence="7">
    <location>
        <begin position="1049"/>
        <end position="1061"/>
    </location>
</feature>
<evidence type="ECO:0000256" key="5">
    <source>
        <dbReference type="ARBA" id="ARBA00022892"/>
    </source>
</evidence>
<feature type="compositionally biased region" description="Polar residues" evidence="7">
    <location>
        <begin position="423"/>
        <end position="436"/>
    </location>
</feature>